<proteinExistence type="predicted"/>
<comment type="caution">
    <text evidence="3">The sequence shown here is derived from an EMBL/GenBank/DDBJ whole genome shotgun (WGS) entry which is preliminary data.</text>
</comment>
<dbReference type="GO" id="GO:0016757">
    <property type="term" value="F:glycosyltransferase activity"/>
    <property type="evidence" value="ECO:0007669"/>
    <property type="project" value="UniProtKB-KW"/>
</dbReference>
<dbReference type="EMBL" id="JAUFPN010000204">
    <property type="protein sequence ID" value="MDN3568169.1"/>
    <property type="molecule type" value="Genomic_DNA"/>
</dbReference>
<dbReference type="PANTHER" id="PTHR43685">
    <property type="entry name" value="GLYCOSYLTRANSFERASE"/>
    <property type="match status" value="1"/>
</dbReference>
<evidence type="ECO:0000313" key="3">
    <source>
        <dbReference type="EMBL" id="MDN3568169.1"/>
    </source>
</evidence>
<dbReference type="SUPFAM" id="SSF53448">
    <property type="entry name" value="Nucleotide-diphospho-sugar transferases"/>
    <property type="match status" value="1"/>
</dbReference>
<dbReference type="Pfam" id="PF00535">
    <property type="entry name" value="Glycos_transf_2"/>
    <property type="match status" value="1"/>
</dbReference>
<reference evidence="4" key="1">
    <citation type="journal article" date="2019" name="Int. J. Syst. Evol. Microbiol.">
        <title>The Global Catalogue of Microorganisms (GCM) 10K type strain sequencing project: providing services to taxonomists for standard genome sequencing and annotation.</title>
        <authorList>
            <consortium name="The Broad Institute Genomics Platform"/>
            <consortium name="The Broad Institute Genome Sequencing Center for Infectious Disease"/>
            <person name="Wu L."/>
            <person name="Ma J."/>
        </authorList>
    </citation>
    <scope>NUCLEOTIDE SEQUENCE [LARGE SCALE GENOMIC DNA]</scope>
    <source>
        <strain evidence="4">CECT 7131</strain>
    </source>
</reference>
<dbReference type="RefSeq" id="WP_290320268.1">
    <property type="nucleotide sequence ID" value="NZ_JAUFPN010000204.1"/>
</dbReference>
<evidence type="ECO:0000259" key="2">
    <source>
        <dbReference type="Pfam" id="PF00535"/>
    </source>
</evidence>
<keyword evidence="3" id="KW-0328">Glycosyltransferase</keyword>
<feature type="region of interest" description="Disordered" evidence="1">
    <location>
        <begin position="1"/>
        <end position="20"/>
    </location>
</feature>
<keyword evidence="4" id="KW-1185">Reference proteome</keyword>
<dbReference type="PANTHER" id="PTHR43685:SF2">
    <property type="entry name" value="GLYCOSYLTRANSFERASE 2-LIKE DOMAIN-CONTAINING PROTEIN"/>
    <property type="match status" value="1"/>
</dbReference>
<feature type="domain" description="Glycosyltransferase 2-like" evidence="2">
    <location>
        <begin position="27"/>
        <end position="143"/>
    </location>
</feature>
<keyword evidence="3" id="KW-0808">Transferase</keyword>
<name>A0ABT8AFN6_9PROT</name>
<dbReference type="Proteomes" id="UP001529369">
    <property type="component" value="Unassembled WGS sequence"/>
</dbReference>
<dbReference type="InterPro" id="IPR029044">
    <property type="entry name" value="Nucleotide-diphossugar_trans"/>
</dbReference>
<organism evidence="3 4">
    <name type="scientific">Paeniroseomonas aquatica</name>
    <dbReference type="NCBI Taxonomy" id="373043"/>
    <lineage>
        <taxon>Bacteria</taxon>
        <taxon>Pseudomonadati</taxon>
        <taxon>Pseudomonadota</taxon>
        <taxon>Alphaproteobacteria</taxon>
        <taxon>Acetobacterales</taxon>
        <taxon>Acetobacteraceae</taxon>
        <taxon>Paeniroseomonas</taxon>
    </lineage>
</organism>
<evidence type="ECO:0000256" key="1">
    <source>
        <dbReference type="SAM" id="MobiDB-lite"/>
    </source>
</evidence>
<protein>
    <submittedName>
        <fullName evidence="3">Glycosyltransferase</fullName>
        <ecNumber evidence="3">2.4.-.-</ecNumber>
    </submittedName>
</protein>
<dbReference type="Gene3D" id="3.90.550.10">
    <property type="entry name" value="Spore Coat Polysaccharide Biosynthesis Protein SpsA, Chain A"/>
    <property type="match status" value="1"/>
</dbReference>
<accession>A0ABT8AFN6</accession>
<gene>
    <name evidence="3" type="ORF">QWZ14_27635</name>
</gene>
<dbReference type="CDD" id="cd00761">
    <property type="entry name" value="Glyco_tranf_GTA_type"/>
    <property type="match status" value="1"/>
</dbReference>
<dbReference type="InterPro" id="IPR001173">
    <property type="entry name" value="Glyco_trans_2-like"/>
</dbReference>
<dbReference type="EC" id="2.4.-.-" evidence="3"/>
<dbReference type="InterPro" id="IPR050834">
    <property type="entry name" value="Glycosyltransf_2"/>
</dbReference>
<evidence type="ECO:0000313" key="4">
    <source>
        <dbReference type="Proteomes" id="UP001529369"/>
    </source>
</evidence>
<sequence length="323" mass="34817">MTEPAAQPGPAGMPHAGRPDRTAGVSYVLTVFNKRPFLPLVLPAILAEQRSTGGEIILVDDGSDDGSARQLEEFAARCPAVRVLRQRNAGVASASNLGLAAAGQPLVRLLDADDVPVPGSTRRLQAALEATDADLAYGGMLRYHLGQPLPAMPPPVVGMAWALVPRALRAVLTNNEIVPSTTLVRHRALDAVLPLVEDIRTAQDFQLAARLAQRGAVVRLGGAPVCWFAAAAGNRLSASVGRMYADTCRLVGRHLDGPFAWPAAEAQFAARRNAARTRRFARRHLRLGWRQWLDLEALAWRVRLPGYRPCRADLAFLAGIYGE</sequence>